<dbReference type="EMBL" id="CAJOBD010059816">
    <property type="protein sequence ID" value="CAF4379223.1"/>
    <property type="molecule type" value="Genomic_DNA"/>
</dbReference>
<sequence length="114" mass="12875">MSSPNFIQRKAVDASGRLGSLYDASSDTLLKCCRVKKLENTQFHKDSICQVFQGTQINNVIHLLKAIKFDDALLQSILFGMVRPFGISSVINYNQPINNNTHFQIVHIHVEQTN</sequence>
<evidence type="ECO:0000313" key="2">
    <source>
        <dbReference type="Proteomes" id="UP000663836"/>
    </source>
</evidence>
<dbReference type="Proteomes" id="UP000663836">
    <property type="component" value="Unassembled WGS sequence"/>
</dbReference>
<dbReference type="AlphaFoldDB" id="A0A820MQY3"/>
<reference evidence="1" key="1">
    <citation type="submission" date="2021-02" db="EMBL/GenBank/DDBJ databases">
        <authorList>
            <person name="Nowell W R."/>
        </authorList>
    </citation>
    <scope>NUCLEOTIDE SEQUENCE</scope>
</reference>
<protein>
    <submittedName>
        <fullName evidence="1">Uncharacterized protein</fullName>
    </submittedName>
</protein>
<name>A0A820MQY3_9BILA</name>
<comment type="caution">
    <text evidence="1">The sequence shown here is derived from an EMBL/GenBank/DDBJ whole genome shotgun (WGS) entry which is preliminary data.</text>
</comment>
<organism evidence="1 2">
    <name type="scientific">Rotaria sordida</name>
    <dbReference type="NCBI Taxonomy" id="392033"/>
    <lineage>
        <taxon>Eukaryota</taxon>
        <taxon>Metazoa</taxon>
        <taxon>Spiralia</taxon>
        <taxon>Gnathifera</taxon>
        <taxon>Rotifera</taxon>
        <taxon>Eurotatoria</taxon>
        <taxon>Bdelloidea</taxon>
        <taxon>Philodinida</taxon>
        <taxon>Philodinidae</taxon>
        <taxon>Rotaria</taxon>
    </lineage>
</organism>
<accession>A0A820MQY3</accession>
<evidence type="ECO:0000313" key="1">
    <source>
        <dbReference type="EMBL" id="CAF4379223.1"/>
    </source>
</evidence>
<gene>
    <name evidence="1" type="ORF">JBS370_LOCUS42786</name>
</gene>
<proteinExistence type="predicted"/>